<dbReference type="CDD" id="cd00190">
    <property type="entry name" value="Tryp_SPc"/>
    <property type="match status" value="1"/>
</dbReference>
<evidence type="ECO:0000259" key="7">
    <source>
        <dbReference type="PROSITE" id="PS50240"/>
    </source>
</evidence>
<dbReference type="EnsemblMetazoa" id="XM_031921408">
    <property type="protein sequence ID" value="XP_031777268"/>
    <property type="gene ID" value="LOC116415866"/>
</dbReference>
<evidence type="ECO:0000256" key="1">
    <source>
        <dbReference type="ARBA" id="ARBA00007664"/>
    </source>
</evidence>
<comment type="similarity">
    <text evidence="1">Belongs to the peptidase S1 family.</text>
</comment>
<name>A0A7M7PY36_NASVI</name>
<evidence type="ECO:0000256" key="2">
    <source>
        <dbReference type="ARBA" id="ARBA00022670"/>
    </source>
</evidence>
<dbReference type="Pfam" id="PF00089">
    <property type="entry name" value="Trypsin"/>
    <property type="match status" value="1"/>
</dbReference>
<organism evidence="8 9">
    <name type="scientific">Nasonia vitripennis</name>
    <name type="common">Parasitic wasp</name>
    <dbReference type="NCBI Taxonomy" id="7425"/>
    <lineage>
        <taxon>Eukaryota</taxon>
        <taxon>Metazoa</taxon>
        <taxon>Ecdysozoa</taxon>
        <taxon>Arthropoda</taxon>
        <taxon>Hexapoda</taxon>
        <taxon>Insecta</taxon>
        <taxon>Pterygota</taxon>
        <taxon>Neoptera</taxon>
        <taxon>Endopterygota</taxon>
        <taxon>Hymenoptera</taxon>
        <taxon>Apocrita</taxon>
        <taxon>Proctotrupomorpha</taxon>
        <taxon>Chalcidoidea</taxon>
        <taxon>Pteromalidae</taxon>
        <taxon>Pteromalinae</taxon>
        <taxon>Nasonia</taxon>
    </lineage>
</organism>
<keyword evidence="2" id="KW-0645">Protease</keyword>
<evidence type="ECO:0000256" key="6">
    <source>
        <dbReference type="SAM" id="Phobius"/>
    </source>
</evidence>
<sequence>MNFQCFANYTISTLVINISLGITIVIMKVLATVLLACFVVAIDAQPRIINGSEASISVFPFMASLRSFGEHFCDGTIISNRWILTAARCLIQHPVVEWIEVYVGSTRLSAGNEGEIYKPTRIVYHAKYDEEKGINDIGLLYLNKDIVFTGKKTFIPLSSRTYEPVISAYIIGWGSTEPKGNSSDDLQRIVVQIVHQKTCKLAWKDNPITDSQICIMSRPGTGTCYGDLGSPLIVEGKQVGIASYAHSYATGKPEIFTRVVAHRDWIVNKTGIKNWAP</sequence>
<accession>A0A7M7PY36</accession>
<dbReference type="PROSITE" id="PS50240">
    <property type="entry name" value="TRYPSIN_DOM"/>
    <property type="match status" value="1"/>
</dbReference>
<keyword evidence="5" id="KW-1015">Disulfide bond</keyword>
<protein>
    <recommendedName>
        <fullName evidence="7">Peptidase S1 domain-containing protein</fullName>
    </recommendedName>
</protein>
<dbReference type="KEGG" id="nvi:116415866"/>
<dbReference type="InterPro" id="IPR050430">
    <property type="entry name" value="Peptidase_S1"/>
</dbReference>
<evidence type="ECO:0000256" key="5">
    <source>
        <dbReference type="ARBA" id="ARBA00023157"/>
    </source>
</evidence>
<dbReference type="InterPro" id="IPR001254">
    <property type="entry name" value="Trypsin_dom"/>
</dbReference>
<reference evidence="8" key="1">
    <citation type="submission" date="2021-01" db="UniProtKB">
        <authorList>
            <consortium name="EnsemblMetazoa"/>
        </authorList>
    </citation>
    <scope>IDENTIFICATION</scope>
</reference>
<evidence type="ECO:0000313" key="8">
    <source>
        <dbReference type="EnsemblMetazoa" id="XP_031777268"/>
    </source>
</evidence>
<dbReference type="RefSeq" id="XP_031777268.1">
    <property type="nucleotide sequence ID" value="XM_031921408.1"/>
</dbReference>
<keyword evidence="3" id="KW-0378">Hydrolase</keyword>
<evidence type="ECO:0000256" key="3">
    <source>
        <dbReference type="ARBA" id="ARBA00022801"/>
    </source>
</evidence>
<dbReference type="OrthoDB" id="60866at2759"/>
<dbReference type="PRINTS" id="PR00722">
    <property type="entry name" value="CHYMOTRYPSIN"/>
</dbReference>
<keyword evidence="9" id="KW-1185">Reference proteome</keyword>
<keyword evidence="4" id="KW-0720">Serine protease</keyword>
<dbReference type="GO" id="GO:0004252">
    <property type="term" value="F:serine-type endopeptidase activity"/>
    <property type="evidence" value="ECO:0007669"/>
    <property type="project" value="InterPro"/>
</dbReference>
<feature type="transmembrane region" description="Helical" evidence="6">
    <location>
        <begin position="20"/>
        <end position="42"/>
    </location>
</feature>
<dbReference type="InterPro" id="IPR001314">
    <property type="entry name" value="Peptidase_S1A"/>
</dbReference>
<dbReference type="SMR" id="A0A7M7PY36"/>
<dbReference type="Proteomes" id="UP000002358">
    <property type="component" value="Chromosome 1"/>
</dbReference>
<dbReference type="AlphaFoldDB" id="A0A7M7PY36"/>
<feature type="domain" description="Peptidase S1" evidence="7">
    <location>
        <begin position="48"/>
        <end position="271"/>
    </location>
</feature>
<dbReference type="InterPro" id="IPR009003">
    <property type="entry name" value="Peptidase_S1_PA"/>
</dbReference>
<dbReference type="SMART" id="SM00020">
    <property type="entry name" value="Tryp_SPc"/>
    <property type="match status" value="1"/>
</dbReference>
<keyword evidence="6" id="KW-0472">Membrane</keyword>
<dbReference type="GeneID" id="116415866"/>
<dbReference type="FunFam" id="2.40.10.10:FF:000068">
    <property type="entry name" value="transmembrane protease serine 2"/>
    <property type="match status" value="1"/>
</dbReference>
<dbReference type="Gene3D" id="2.40.10.10">
    <property type="entry name" value="Trypsin-like serine proteases"/>
    <property type="match status" value="1"/>
</dbReference>
<dbReference type="GO" id="GO:0006508">
    <property type="term" value="P:proteolysis"/>
    <property type="evidence" value="ECO:0007669"/>
    <property type="project" value="UniProtKB-KW"/>
</dbReference>
<evidence type="ECO:0000256" key="4">
    <source>
        <dbReference type="ARBA" id="ARBA00022825"/>
    </source>
</evidence>
<dbReference type="InterPro" id="IPR043504">
    <property type="entry name" value="Peptidase_S1_PA_chymotrypsin"/>
</dbReference>
<keyword evidence="6" id="KW-0812">Transmembrane</keyword>
<dbReference type="InParanoid" id="A0A7M7PY36"/>
<dbReference type="PANTHER" id="PTHR24276:SF91">
    <property type="entry name" value="AT26814P-RELATED"/>
    <property type="match status" value="1"/>
</dbReference>
<evidence type="ECO:0000313" key="9">
    <source>
        <dbReference type="Proteomes" id="UP000002358"/>
    </source>
</evidence>
<keyword evidence="6" id="KW-1133">Transmembrane helix</keyword>
<proteinExistence type="inferred from homology"/>
<dbReference type="PANTHER" id="PTHR24276">
    <property type="entry name" value="POLYSERASE-RELATED"/>
    <property type="match status" value="1"/>
</dbReference>
<dbReference type="SUPFAM" id="SSF50494">
    <property type="entry name" value="Trypsin-like serine proteases"/>
    <property type="match status" value="1"/>
</dbReference>